<dbReference type="InterPro" id="IPR050360">
    <property type="entry name" value="MFS_Sugar_Transporters"/>
</dbReference>
<dbReference type="GO" id="GO:0016020">
    <property type="term" value="C:membrane"/>
    <property type="evidence" value="ECO:0007669"/>
    <property type="project" value="UniProtKB-SubCell"/>
</dbReference>
<feature type="transmembrane region" description="Helical" evidence="9">
    <location>
        <begin position="417"/>
        <end position="434"/>
    </location>
</feature>
<reference evidence="11 12" key="1">
    <citation type="submission" date="2018-05" db="EMBL/GenBank/DDBJ databases">
        <title>Genome sequencing and assembly of the regulated plant pathogen Lachnellula willkommii and related sister species for the development of diagnostic species identification markers.</title>
        <authorList>
            <person name="Giroux E."/>
            <person name="Bilodeau G."/>
        </authorList>
    </citation>
    <scope>NUCLEOTIDE SEQUENCE [LARGE SCALE GENOMIC DNA]</scope>
    <source>
        <strain evidence="11 12">CBS 160.35</strain>
    </source>
</reference>
<evidence type="ECO:0000256" key="1">
    <source>
        <dbReference type="ARBA" id="ARBA00004141"/>
    </source>
</evidence>
<dbReference type="InterPro" id="IPR005828">
    <property type="entry name" value="MFS_sugar_transport-like"/>
</dbReference>
<keyword evidence="3 7" id="KW-0813">Transport</keyword>
<dbReference type="EMBL" id="QGMI01000346">
    <property type="protein sequence ID" value="TVY42177.1"/>
    <property type="molecule type" value="Genomic_DNA"/>
</dbReference>
<accession>A0A8H8RUM6</accession>
<keyword evidence="4 9" id="KW-0812">Transmembrane</keyword>
<dbReference type="InterPro" id="IPR003663">
    <property type="entry name" value="Sugar/inositol_transpt"/>
</dbReference>
<evidence type="ECO:0000256" key="2">
    <source>
        <dbReference type="ARBA" id="ARBA00010992"/>
    </source>
</evidence>
<dbReference type="OrthoDB" id="6133115at2759"/>
<keyword evidence="6 9" id="KW-0472">Membrane</keyword>
<name>A0A8H8RUM6_9HELO</name>
<dbReference type="PANTHER" id="PTHR48022:SF64">
    <property type="entry name" value="MAJOR FACILITATOR SUPERFAMILY (MFS) PROFILE DOMAIN-CONTAINING PROTEIN"/>
    <property type="match status" value="1"/>
</dbReference>
<dbReference type="FunFam" id="1.20.1250.20:FF:000134">
    <property type="entry name" value="MFS sugar transporter protein"/>
    <property type="match status" value="1"/>
</dbReference>
<evidence type="ECO:0000256" key="4">
    <source>
        <dbReference type="ARBA" id="ARBA00022692"/>
    </source>
</evidence>
<dbReference type="Proteomes" id="UP000443090">
    <property type="component" value="Unassembled WGS sequence"/>
</dbReference>
<feature type="transmembrane region" description="Helical" evidence="9">
    <location>
        <begin position="280"/>
        <end position="302"/>
    </location>
</feature>
<evidence type="ECO:0000256" key="6">
    <source>
        <dbReference type="ARBA" id="ARBA00023136"/>
    </source>
</evidence>
<comment type="caution">
    <text evidence="11">The sequence shown here is derived from an EMBL/GenBank/DDBJ whole genome shotgun (WGS) entry which is preliminary data.</text>
</comment>
<dbReference type="NCBIfam" id="TIGR00879">
    <property type="entry name" value="SP"/>
    <property type="match status" value="1"/>
</dbReference>
<keyword evidence="12" id="KW-1185">Reference proteome</keyword>
<evidence type="ECO:0000313" key="12">
    <source>
        <dbReference type="Proteomes" id="UP000443090"/>
    </source>
</evidence>
<evidence type="ECO:0000259" key="10">
    <source>
        <dbReference type="PROSITE" id="PS50850"/>
    </source>
</evidence>
<evidence type="ECO:0000313" key="11">
    <source>
        <dbReference type="EMBL" id="TVY42177.1"/>
    </source>
</evidence>
<dbReference type="Pfam" id="PF00083">
    <property type="entry name" value="Sugar_tr"/>
    <property type="match status" value="1"/>
</dbReference>
<feature type="domain" description="Major facilitator superfamily (MFS) profile" evidence="10">
    <location>
        <begin position="32"/>
        <end position="469"/>
    </location>
</feature>
<gene>
    <name evidence="11" type="primary">LAC12_10</name>
    <name evidence="11" type="ORF">LOCC1_G003794</name>
</gene>
<evidence type="ECO:0000256" key="3">
    <source>
        <dbReference type="ARBA" id="ARBA00022448"/>
    </source>
</evidence>
<dbReference type="InterPro" id="IPR020846">
    <property type="entry name" value="MFS_dom"/>
</dbReference>
<dbReference type="AlphaFoldDB" id="A0A8H8RUM6"/>
<organism evidence="11 12">
    <name type="scientific">Lachnellula occidentalis</name>
    <dbReference type="NCBI Taxonomy" id="215460"/>
    <lineage>
        <taxon>Eukaryota</taxon>
        <taxon>Fungi</taxon>
        <taxon>Dikarya</taxon>
        <taxon>Ascomycota</taxon>
        <taxon>Pezizomycotina</taxon>
        <taxon>Leotiomycetes</taxon>
        <taxon>Helotiales</taxon>
        <taxon>Lachnaceae</taxon>
        <taxon>Lachnellula</taxon>
    </lineage>
</organism>
<evidence type="ECO:0000256" key="8">
    <source>
        <dbReference type="SAM" id="MobiDB-lite"/>
    </source>
</evidence>
<dbReference type="PROSITE" id="PS50850">
    <property type="entry name" value="MFS"/>
    <property type="match status" value="1"/>
</dbReference>
<dbReference type="Gene3D" id="1.20.1250.20">
    <property type="entry name" value="MFS general substrate transporter like domains"/>
    <property type="match status" value="1"/>
</dbReference>
<feature type="transmembrane region" description="Helical" evidence="9">
    <location>
        <begin position="375"/>
        <end position="396"/>
    </location>
</feature>
<proteinExistence type="inferred from homology"/>
<feature type="region of interest" description="Disordered" evidence="8">
    <location>
        <begin position="496"/>
        <end position="517"/>
    </location>
</feature>
<protein>
    <submittedName>
        <fullName evidence="11">Lactose permease</fullName>
    </submittedName>
</protein>
<evidence type="ECO:0000256" key="9">
    <source>
        <dbReference type="SAM" id="Phobius"/>
    </source>
</evidence>
<comment type="subcellular location">
    <subcellularLocation>
        <location evidence="1">Membrane</location>
        <topology evidence="1">Multi-pass membrane protein</topology>
    </subcellularLocation>
</comment>
<keyword evidence="5 9" id="KW-1133">Transmembrane helix</keyword>
<dbReference type="InterPro" id="IPR036259">
    <property type="entry name" value="MFS_trans_sf"/>
</dbReference>
<feature type="transmembrane region" description="Helical" evidence="9">
    <location>
        <begin position="188"/>
        <end position="211"/>
    </location>
</feature>
<feature type="transmembrane region" description="Helical" evidence="9">
    <location>
        <begin position="71"/>
        <end position="93"/>
    </location>
</feature>
<dbReference type="PANTHER" id="PTHR48022">
    <property type="entry name" value="PLASTIDIC GLUCOSE TRANSPORTER 4"/>
    <property type="match status" value="1"/>
</dbReference>
<feature type="transmembrane region" description="Helical" evidence="9">
    <location>
        <begin position="160"/>
        <end position="182"/>
    </location>
</feature>
<evidence type="ECO:0000256" key="7">
    <source>
        <dbReference type="RuleBase" id="RU003346"/>
    </source>
</evidence>
<feature type="transmembrane region" description="Helical" evidence="9">
    <location>
        <begin position="322"/>
        <end position="339"/>
    </location>
</feature>
<feature type="transmembrane region" description="Helical" evidence="9">
    <location>
        <begin position="446"/>
        <end position="465"/>
    </location>
</feature>
<feature type="transmembrane region" description="Helical" evidence="9">
    <location>
        <begin position="346"/>
        <end position="369"/>
    </location>
</feature>
<sequence length="517" mass="56627">MVDTTSYDNAVLANNTNLVWYKDAGIRKTVLFSCICFVAQVTAGFDEATAGSFQAMKPWQEHLGYPSPSRIGLITSMLYAGGVVGALIGAPIADTWGRRVVMFTGASTCLLGSILQSCSVNVGMFIVSRALIGAGVTQSLIGGPSLVAEIAHPRIRGSILSFYNVLWYAGSIVASWICFGSGHLNNNWSWRTASVAQVVPSLFVMIMIWVVPESPRFLMTKGRREEAHAILAMYHANGDRDDALVLFELSEIDAAVELDAHHSKQSYVNLLKGRENRKRMFVVAMVAVFVVFSGQVIITYYFVPILNSVGITGTDQQTGINGGMQIWNFLVAALGAFLVGRLGARVLWLASFIGMVIANIPLIITSAVYNQNGSLGAAYVSIVCLFLYNAAFNIGCNPLPYSYTTEILPYSMRAKGLCVFNVLCWVFSVCTNYVNPIGLANIGWKYYIVYLGLDLIFIVAIYFTFPETKGQTLEELDRLFDKTRTADLIEGIESEKGFEKKSSSPVINEMKDDNSSQ</sequence>
<dbReference type="SUPFAM" id="SSF103473">
    <property type="entry name" value="MFS general substrate transporter"/>
    <property type="match status" value="1"/>
</dbReference>
<dbReference type="GO" id="GO:0005351">
    <property type="term" value="F:carbohydrate:proton symporter activity"/>
    <property type="evidence" value="ECO:0007669"/>
    <property type="project" value="TreeGrafter"/>
</dbReference>
<comment type="similarity">
    <text evidence="2 7">Belongs to the major facilitator superfamily. Sugar transporter (TC 2.A.1.1) family.</text>
</comment>
<evidence type="ECO:0000256" key="5">
    <source>
        <dbReference type="ARBA" id="ARBA00022989"/>
    </source>
</evidence>